<organism evidence="1 2">
    <name type="scientific">Seiridium unicorne</name>
    <dbReference type="NCBI Taxonomy" id="138068"/>
    <lineage>
        <taxon>Eukaryota</taxon>
        <taxon>Fungi</taxon>
        <taxon>Dikarya</taxon>
        <taxon>Ascomycota</taxon>
        <taxon>Pezizomycotina</taxon>
        <taxon>Sordariomycetes</taxon>
        <taxon>Xylariomycetidae</taxon>
        <taxon>Amphisphaeriales</taxon>
        <taxon>Sporocadaceae</taxon>
        <taxon>Seiridium</taxon>
    </lineage>
</organism>
<dbReference type="EMBL" id="JARVKF010000330">
    <property type="protein sequence ID" value="KAK9419181.1"/>
    <property type="molecule type" value="Genomic_DNA"/>
</dbReference>
<gene>
    <name evidence="1" type="ORF">SUNI508_01158</name>
</gene>
<reference evidence="1 2" key="1">
    <citation type="journal article" date="2024" name="J. Plant Pathol.">
        <title>Sequence and assembly of the genome of Seiridium unicorne, isolate CBS 538.82, causal agent of cypress canker disease.</title>
        <authorList>
            <person name="Scali E."/>
            <person name="Rocca G.D."/>
            <person name="Danti R."/>
            <person name="Garbelotto M."/>
            <person name="Barberini S."/>
            <person name="Baroncelli R."/>
            <person name="Emiliani G."/>
        </authorList>
    </citation>
    <scope>NUCLEOTIDE SEQUENCE [LARGE SCALE GENOMIC DNA]</scope>
    <source>
        <strain evidence="1 2">BM-138-508</strain>
    </source>
</reference>
<name>A0ABR2UXS3_9PEZI</name>
<protein>
    <submittedName>
        <fullName evidence="1">Heterokaryon incompatibility protein-domain-containing protein</fullName>
    </submittedName>
</protein>
<comment type="caution">
    <text evidence="1">The sequence shown here is derived from an EMBL/GenBank/DDBJ whole genome shotgun (WGS) entry which is preliminary data.</text>
</comment>
<keyword evidence="2" id="KW-1185">Reference proteome</keyword>
<evidence type="ECO:0000313" key="1">
    <source>
        <dbReference type="EMBL" id="KAK9419181.1"/>
    </source>
</evidence>
<evidence type="ECO:0000313" key="2">
    <source>
        <dbReference type="Proteomes" id="UP001408356"/>
    </source>
</evidence>
<proteinExistence type="predicted"/>
<dbReference type="Proteomes" id="UP001408356">
    <property type="component" value="Unassembled WGS sequence"/>
</dbReference>
<accession>A0ABR2UXS3</accession>
<sequence>MDFQVPALTAAAAAPFPYPLNITTILPTTITAAASTAASSSLAAAAATAATASIVAFTTGYNLAWDRAVALGRAEGALAAAGAAAEAAATAAATTATESSSTSSAGQTILIIMFWCLRRIALIECFSLQVCPVLAPTLLNATTKVGLLDCFVNVDDTWISRAAIIVTKLKNSYYLQDQLGICIVRPDRGDIADRMSTSVMSDEYNELKLDIGRMATETVILHMRPRDDRSSTTTK</sequence>